<dbReference type="STRING" id="1458461.BN1012_Phect1396"/>
<dbReference type="OrthoDB" id="9807606at2"/>
<evidence type="ECO:0000256" key="1">
    <source>
        <dbReference type="ARBA" id="ARBA00005254"/>
    </source>
</evidence>
<dbReference type="InterPro" id="IPR001753">
    <property type="entry name" value="Enoyl-CoA_hydra/iso"/>
</dbReference>
<reference evidence="2 3" key="1">
    <citation type="journal article" date="2014" name="Front. Genet.">
        <title>Genome and metabolic network of "Candidatus Phaeomarinobacter ectocarpi" Ec32, a new candidate genus of Alphaproteobacteria frequently associated with brown algae.</title>
        <authorList>
            <person name="Dittami S.M."/>
            <person name="Barbeyron T."/>
            <person name="Boyen C."/>
            <person name="Cambefort J."/>
            <person name="Collet G."/>
            <person name="Delage L."/>
            <person name="Gobet A."/>
            <person name="Groisillier A."/>
            <person name="Leblanc C."/>
            <person name="Michel G."/>
            <person name="Scornet D."/>
            <person name="Siegel A."/>
            <person name="Tapia J.E."/>
            <person name="Tonon T."/>
        </authorList>
    </citation>
    <scope>NUCLEOTIDE SEQUENCE [LARGE SCALE GENOMIC DNA]</scope>
    <source>
        <strain evidence="2 3">Ec32</strain>
    </source>
</reference>
<dbReference type="PANTHER" id="PTHR43459:SF3">
    <property type="entry name" value="ENOYL-COA HYDRATASE ECHA15 (ENOYL HYDRASE) (UNSATURATED ACYL-COA HYDRATASE) (CROTONASE)-RELATED"/>
    <property type="match status" value="1"/>
</dbReference>
<dbReference type="EMBL" id="HG966617">
    <property type="protein sequence ID" value="CDO59610.1"/>
    <property type="molecule type" value="Genomic_DNA"/>
</dbReference>
<dbReference type="Pfam" id="PF00378">
    <property type="entry name" value="ECH_1"/>
    <property type="match status" value="1"/>
</dbReference>
<evidence type="ECO:0000313" key="2">
    <source>
        <dbReference type="EMBL" id="CDO59610.1"/>
    </source>
</evidence>
<dbReference type="PANTHER" id="PTHR43459">
    <property type="entry name" value="ENOYL-COA HYDRATASE"/>
    <property type="match status" value="1"/>
</dbReference>
<gene>
    <name evidence="2" type="ORF">BN1012_Phect1396</name>
</gene>
<dbReference type="InterPro" id="IPR014748">
    <property type="entry name" value="Enoyl-CoA_hydra_C"/>
</dbReference>
<dbReference type="CDD" id="cd06558">
    <property type="entry name" value="crotonase-like"/>
    <property type="match status" value="1"/>
</dbReference>
<dbReference type="PATRIC" id="fig|1458461.3.peg.1395"/>
<keyword evidence="3" id="KW-1185">Reference proteome</keyword>
<dbReference type="KEGG" id="pect:BN1012_Phect1396"/>
<dbReference type="Gene3D" id="3.90.226.10">
    <property type="entry name" value="2-enoyl-CoA Hydratase, Chain A, domain 1"/>
    <property type="match status" value="1"/>
</dbReference>
<accession>X5MLM4</accession>
<dbReference type="Gene3D" id="1.10.12.10">
    <property type="entry name" value="Lyase 2-enoyl-coa Hydratase, Chain A, domain 2"/>
    <property type="match status" value="1"/>
</dbReference>
<name>X5MLM4_9HYPH</name>
<dbReference type="InterPro" id="IPR029045">
    <property type="entry name" value="ClpP/crotonase-like_dom_sf"/>
</dbReference>
<comment type="similarity">
    <text evidence="1">Belongs to the enoyl-CoA hydratase/isomerase family.</text>
</comment>
<dbReference type="SUPFAM" id="SSF52096">
    <property type="entry name" value="ClpP/crotonase"/>
    <property type="match status" value="1"/>
</dbReference>
<dbReference type="EC" id="4.2.1.17" evidence="2"/>
<protein>
    <submittedName>
        <fullName evidence="2">Enoyl-CoA hydratase</fullName>
        <ecNumber evidence="2">4.2.1.17</ecNumber>
    </submittedName>
</protein>
<dbReference type="HOGENOM" id="CLU_009834_7_2_5"/>
<proteinExistence type="inferred from homology"/>
<dbReference type="RefSeq" id="WP_043950209.1">
    <property type="nucleotide sequence ID" value="NZ_HG966617.1"/>
</dbReference>
<keyword evidence="2" id="KW-0456">Lyase</keyword>
<evidence type="ECO:0000313" key="3">
    <source>
        <dbReference type="Proteomes" id="UP000032160"/>
    </source>
</evidence>
<dbReference type="GO" id="GO:0004300">
    <property type="term" value="F:enoyl-CoA hydratase activity"/>
    <property type="evidence" value="ECO:0007669"/>
    <property type="project" value="UniProtKB-EC"/>
</dbReference>
<sequence length="267" mass="28622">MTDRFDRYTRIKASRDAGILTLMLSNPKLRNAVDEQMHHELADIFVDAQEDDQTHVILLTGDPDGDAFCAGGDIAWMKAGLEGKAASPSASEGRRIVTTLLDVEKPIVAAINGPAVGLGATIALFCDVIFMGEGAQVADPHVRVGLVAGDGGAVIWPQLVGYARAKEYLMTGDPVRAAEAERIGLVNYVVSDDELHAEALAFATKLAAGAPQAIQHTKAAVNMELKRLAATVFDASLAYEMISFTRDDHREAVSAFLEKRRPTFTGT</sequence>
<organism evidence="2 3">
    <name type="scientific">Candidatus Phaeomarinibacter ectocarpi</name>
    <dbReference type="NCBI Taxonomy" id="1458461"/>
    <lineage>
        <taxon>Bacteria</taxon>
        <taxon>Pseudomonadati</taxon>
        <taxon>Pseudomonadota</taxon>
        <taxon>Alphaproteobacteria</taxon>
        <taxon>Hyphomicrobiales</taxon>
        <taxon>Parvibaculaceae</taxon>
        <taxon>Candidatus Phaeomarinibacter</taxon>
    </lineage>
</organism>
<dbReference type="Proteomes" id="UP000032160">
    <property type="component" value="Chromosome I"/>
</dbReference>
<dbReference type="AlphaFoldDB" id="X5MLM4"/>